<dbReference type="Pfam" id="PF04138">
    <property type="entry name" value="GtrA_DPMS_TM"/>
    <property type="match status" value="1"/>
</dbReference>
<feature type="transmembrane region" description="Helical" evidence="6">
    <location>
        <begin position="7"/>
        <end position="25"/>
    </location>
</feature>
<dbReference type="PANTHER" id="PTHR38459">
    <property type="entry name" value="PROPHAGE BACTOPRENOL-LINKED GLUCOSE TRANSLOCASE HOMOLOG"/>
    <property type="match status" value="1"/>
</dbReference>
<keyword evidence="4 6" id="KW-1133">Transmembrane helix</keyword>
<dbReference type="GO" id="GO:0005886">
    <property type="term" value="C:plasma membrane"/>
    <property type="evidence" value="ECO:0007669"/>
    <property type="project" value="TreeGrafter"/>
</dbReference>
<evidence type="ECO:0000259" key="7">
    <source>
        <dbReference type="Pfam" id="PF04138"/>
    </source>
</evidence>
<evidence type="ECO:0000256" key="5">
    <source>
        <dbReference type="ARBA" id="ARBA00023136"/>
    </source>
</evidence>
<comment type="subcellular location">
    <subcellularLocation>
        <location evidence="1">Membrane</location>
        <topology evidence="1">Multi-pass membrane protein</topology>
    </subcellularLocation>
</comment>
<protein>
    <submittedName>
        <fullName evidence="8">GtrA family protein</fullName>
    </submittedName>
</protein>
<evidence type="ECO:0000256" key="1">
    <source>
        <dbReference type="ARBA" id="ARBA00004141"/>
    </source>
</evidence>
<feature type="domain" description="GtrA/DPMS transmembrane" evidence="7">
    <location>
        <begin position="10"/>
        <end position="122"/>
    </location>
</feature>
<evidence type="ECO:0000256" key="4">
    <source>
        <dbReference type="ARBA" id="ARBA00022989"/>
    </source>
</evidence>
<comment type="similarity">
    <text evidence="2">Belongs to the GtrA family.</text>
</comment>
<reference evidence="8" key="2">
    <citation type="submission" date="2021-04" db="EMBL/GenBank/DDBJ databases">
        <authorList>
            <person name="Gilroy R."/>
        </authorList>
    </citation>
    <scope>NUCLEOTIDE SEQUENCE</scope>
    <source>
        <strain evidence="8">ChiSjej2B20-11307</strain>
    </source>
</reference>
<keyword evidence="5 6" id="KW-0472">Membrane</keyword>
<comment type="caution">
    <text evidence="8">The sequence shown here is derived from an EMBL/GenBank/DDBJ whole genome shotgun (WGS) entry which is preliminary data.</text>
</comment>
<dbReference type="EMBL" id="DXAK01000017">
    <property type="protein sequence ID" value="HJA06285.1"/>
    <property type="molecule type" value="Genomic_DNA"/>
</dbReference>
<evidence type="ECO:0000313" key="8">
    <source>
        <dbReference type="EMBL" id="HJA06285.1"/>
    </source>
</evidence>
<proteinExistence type="inferred from homology"/>
<name>A0A9D2KIQ0_9FIRM</name>
<feature type="transmembrane region" description="Helical" evidence="6">
    <location>
        <begin position="31"/>
        <end position="53"/>
    </location>
</feature>
<evidence type="ECO:0000256" key="6">
    <source>
        <dbReference type="SAM" id="Phobius"/>
    </source>
</evidence>
<dbReference type="InterPro" id="IPR051401">
    <property type="entry name" value="GtrA_CellWall_Glycosyl"/>
</dbReference>
<reference evidence="8" key="1">
    <citation type="journal article" date="2021" name="PeerJ">
        <title>Extensive microbial diversity within the chicken gut microbiome revealed by metagenomics and culture.</title>
        <authorList>
            <person name="Gilroy R."/>
            <person name="Ravi A."/>
            <person name="Getino M."/>
            <person name="Pursley I."/>
            <person name="Horton D.L."/>
            <person name="Alikhan N.F."/>
            <person name="Baker D."/>
            <person name="Gharbi K."/>
            <person name="Hall N."/>
            <person name="Watson M."/>
            <person name="Adriaenssens E.M."/>
            <person name="Foster-Nyarko E."/>
            <person name="Jarju S."/>
            <person name="Secka A."/>
            <person name="Antonio M."/>
            <person name="Oren A."/>
            <person name="Chaudhuri R.R."/>
            <person name="La Ragione R."/>
            <person name="Hildebrand F."/>
            <person name="Pallen M.J."/>
        </authorList>
    </citation>
    <scope>NUCLEOTIDE SEQUENCE</scope>
    <source>
        <strain evidence="8">ChiSjej2B20-11307</strain>
    </source>
</reference>
<dbReference type="GO" id="GO:0000271">
    <property type="term" value="P:polysaccharide biosynthetic process"/>
    <property type="evidence" value="ECO:0007669"/>
    <property type="project" value="InterPro"/>
</dbReference>
<sequence>MKFNKELITYLISGGITTGVNYILYGTLLFLHVPYLTANSIAWVGAVLTAYMLNRRWVFHSHRPIAGELCSFAGLRLFTLLAENVLLQILITKLCLTPFPAKLIVSVITVIGNYVLCKFSVFKKEVAYHG</sequence>
<dbReference type="AlphaFoldDB" id="A0A9D2KIQ0"/>
<dbReference type="PANTHER" id="PTHR38459:SF5">
    <property type="entry name" value="CELL WALL TEICHOIC ACID GLYCOSYLATION PROTEIN GTCA"/>
    <property type="match status" value="1"/>
</dbReference>
<dbReference type="InterPro" id="IPR007267">
    <property type="entry name" value="GtrA_DPMS_TM"/>
</dbReference>
<evidence type="ECO:0000256" key="2">
    <source>
        <dbReference type="ARBA" id="ARBA00009399"/>
    </source>
</evidence>
<evidence type="ECO:0000313" key="9">
    <source>
        <dbReference type="Proteomes" id="UP000824223"/>
    </source>
</evidence>
<dbReference type="Proteomes" id="UP000824223">
    <property type="component" value="Unassembled WGS sequence"/>
</dbReference>
<organism evidence="8 9">
    <name type="scientific">Candidatus Mediterraneibacter pullicola</name>
    <dbReference type="NCBI Taxonomy" id="2838682"/>
    <lineage>
        <taxon>Bacteria</taxon>
        <taxon>Bacillati</taxon>
        <taxon>Bacillota</taxon>
        <taxon>Clostridia</taxon>
        <taxon>Lachnospirales</taxon>
        <taxon>Lachnospiraceae</taxon>
        <taxon>Mediterraneibacter</taxon>
    </lineage>
</organism>
<accession>A0A9D2KIQ0</accession>
<gene>
    <name evidence="8" type="ORF">H9798_03935</name>
</gene>
<evidence type="ECO:0000256" key="3">
    <source>
        <dbReference type="ARBA" id="ARBA00022692"/>
    </source>
</evidence>
<keyword evidence="3 6" id="KW-0812">Transmembrane</keyword>